<evidence type="ECO:0000313" key="1">
    <source>
        <dbReference type="EMBL" id="KAG8190067.1"/>
    </source>
</evidence>
<comment type="caution">
    <text evidence="1">The sequence shown here is derived from an EMBL/GenBank/DDBJ whole genome shotgun (WGS) entry which is preliminary data.</text>
</comment>
<keyword evidence="2" id="KW-1185">Reference proteome</keyword>
<evidence type="ECO:0000313" key="2">
    <source>
        <dbReference type="Proteomes" id="UP000827092"/>
    </source>
</evidence>
<dbReference type="AlphaFoldDB" id="A0AAV6V201"/>
<name>A0AAV6V201_9ARAC</name>
<dbReference type="Proteomes" id="UP000827092">
    <property type="component" value="Unassembled WGS sequence"/>
</dbReference>
<accession>A0AAV6V201</accession>
<gene>
    <name evidence="1" type="ORF">JTE90_023039</name>
</gene>
<sequence>MTCPSLIACCFLYRGITVRGADNEGWGRPTPLHLSSERTTSVRGAVLLRGILTSPKHQRIQTQHGRFPFPLEPEVFSVVQQQQTPMHTTSSLVSIINCPRDAFGRQSNNPPRNYVLRDGVVQIDGMHRPEVLSVVQQHQPPMHTISSLVSIINCPRDAFGRQSDISPRNYGLRARGGRNKSMEWYGMVRGDPNLKKRSTRSTHDLLIAS</sequence>
<proteinExistence type="predicted"/>
<organism evidence="1 2">
    <name type="scientific">Oedothorax gibbosus</name>
    <dbReference type="NCBI Taxonomy" id="931172"/>
    <lineage>
        <taxon>Eukaryota</taxon>
        <taxon>Metazoa</taxon>
        <taxon>Ecdysozoa</taxon>
        <taxon>Arthropoda</taxon>
        <taxon>Chelicerata</taxon>
        <taxon>Arachnida</taxon>
        <taxon>Araneae</taxon>
        <taxon>Araneomorphae</taxon>
        <taxon>Entelegynae</taxon>
        <taxon>Araneoidea</taxon>
        <taxon>Linyphiidae</taxon>
        <taxon>Erigoninae</taxon>
        <taxon>Oedothorax</taxon>
    </lineage>
</organism>
<dbReference type="EMBL" id="JAFNEN010000195">
    <property type="protein sequence ID" value="KAG8190067.1"/>
    <property type="molecule type" value="Genomic_DNA"/>
</dbReference>
<protein>
    <submittedName>
        <fullName evidence="1">Uncharacterized protein</fullName>
    </submittedName>
</protein>
<reference evidence="1 2" key="1">
    <citation type="journal article" date="2022" name="Nat. Ecol. Evol.">
        <title>A masculinizing supergene underlies an exaggerated male reproductive morph in a spider.</title>
        <authorList>
            <person name="Hendrickx F."/>
            <person name="De Corte Z."/>
            <person name="Sonet G."/>
            <person name="Van Belleghem S.M."/>
            <person name="Kostlbacher S."/>
            <person name="Vangestel C."/>
        </authorList>
    </citation>
    <scope>NUCLEOTIDE SEQUENCE [LARGE SCALE GENOMIC DNA]</scope>
    <source>
        <strain evidence="1">W744_W776</strain>
    </source>
</reference>